<dbReference type="AlphaFoldDB" id="A0AAW2IHI5"/>
<keyword evidence="1" id="KW-0863">Zinc-finger</keyword>
<feature type="region of interest" description="Disordered" evidence="2">
    <location>
        <begin position="1"/>
        <end position="57"/>
    </location>
</feature>
<dbReference type="PROSITE" id="PS50158">
    <property type="entry name" value="ZF_CCHC"/>
    <property type="match status" value="1"/>
</dbReference>
<dbReference type="InterPro" id="IPR001878">
    <property type="entry name" value="Znf_CCHC"/>
</dbReference>
<feature type="domain" description="CCHC-type" evidence="3">
    <location>
        <begin position="159"/>
        <end position="174"/>
    </location>
</feature>
<keyword evidence="1" id="KW-0479">Metal-binding</keyword>
<organism evidence="4">
    <name type="scientific">Menopon gallinae</name>
    <name type="common">poultry shaft louse</name>
    <dbReference type="NCBI Taxonomy" id="328185"/>
    <lineage>
        <taxon>Eukaryota</taxon>
        <taxon>Metazoa</taxon>
        <taxon>Ecdysozoa</taxon>
        <taxon>Arthropoda</taxon>
        <taxon>Hexapoda</taxon>
        <taxon>Insecta</taxon>
        <taxon>Pterygota</taxon>
        <taxon>Neoptera</taxon>
        <taxon>Paraneoptera</taxon>
        <taxon>Psocodea</taxon>
        <taxon>Troctomorpha</taxon>
        <taxon>Phthiraptera</taxon>
        <taxon>Amblycera</taxon>
        <taxon>Menoponidae</taxon>
        <taxon>Menopon</taxon>
    </lineage>
</organism>
<dbReference type="GO" id="GO:0003676">
    <property type="term" value="F:nucleic acid binding"/>
    <property type="evidence" value="ECO:0007669"/>
    <property type="project" value="InterPro"/>
</dbReference>
<evidence type="ECO:0000313" key="4">
    <source>
        <dbReference type="EMBL" id="KAL0281690.1"/>
    </source>
</evidence>
<proteinExistence type="predicted"/>
<evidence type="ECO:0000256" key="1">
    <source>
        <dbReference type="PROSITE-ProRule" id="PRU00047"/>
    </source>
</evidence>
<feature type="compositionally biased region" description="Basic and acidic residues" evidence="2">
    <location>
        <begin position="8"/>
        <end position="28"/>
    </location>
</feature>
<protein>
    <recommendedName>
        <fullName evidence="3">CCHC-type domain-containing protein</fullName>
    </recommendedName>
</protein>
<reference evidence="4" key="1">
    <citation type="journal article" date="2024" name="Gigascience">
        <title>Chromosome-level genome of the poultry shaft louse Menopon gallinae provides insight into the host-switching and adaptive evolution of parasitic lice.</title>
        <authorList>
            <person name="Xu Y."/>
            <person name="Ma L."/>
            <person name="Liu S."/>
            <person name="Liang Y."/>
            <person name="Liu Q."/>
            <person name="He Z."/>
            <person name="Tian L."/>
            <person name="Duan Y."/>
            <person name="Cai W."/>
            <person name="Li H."/>
            <person name="Song F."/>
        </authorList>
    </citation>
    <scope>NUCLEOTIDE SEQUENCE</scope>
    <source>
        <strain evidence="4">Cailab_2023a</strain>
    </source>
</reference>
<feature type="compositionally biased region" description="Basic residues" evidence="2">
    <location>
        <begin position="214"/>
        <end position="226"/>
    </location>
</feature>
<keyword evidence="1" id="KW-0862">Zinc</keyword>
<dbReference type="EMBL" id="JARGDH010000001">
    <property type="protein sequence ID" value="KAL0281690.1"/>
    <property type="molecule type" value="Genomic_DNA"/>
</dbReference>
<gene>
    <name evidence="4" type="ORF">PYX00_002600</name>
</gene>
<dbReference type="Gene3D" id="4.10.60.10">
    <property type="entry name" value="Zinc finger, CCHC-type"/>
    <property type="match status" value="1"/>
</dbReference>
<sequence>MGCCGDQIRNKEDREEAGSRHPNGKDRTLAGTAQATGEVERRTVTARKRKKTSAKERGIHTILGNKAVRIRWCPKKMVELKVMHLDESVQKEELTARVAEAAEYSIMDVRITSTHSGVGDEHRLSEVPLEAEMKTAGKGRIFVGRSSAKIQLTQAKPLRCYGCLQEGHVGAKCPTGPTEIKYFRGSGTGHTAANCGRYPHYEERTGGGSQGLKRNLRREKSQRKPP</sequence>
<comment type="caution">
    <text evidence="4">The sequence shown here is derived from an EMBL/GenBank/DDBJ whole genome shotgun (WGS) entry which is preliminary data.</text>
</comment>
<name>A0AAW2IHI5_9NEOP</name>
<evidence type="ECO:0000259" key="3">
    <source>
        <dbReference type="PROSITE" id="PS50158"/>
    </source>
</evidence>
<feature type="region of interest" description="Disordered" evidence="2">
    <location>
        <begin position="199"/>
        <end position="226"/>
    </location>
</feature>
<dbReference type="InterPro" id="IPR036875">
    <property type="entry name" value="Znf_CCHC_sf"/>
</dbReference>
<dbReference type="SUPFAM" id="SSF57756">
    <property type="entry name" value="Retrovirus zinc finger-like domains"/>
    <property type="match status" value="1"/>
</dbReference>
<accession>A0AAW2IHI5</accession>
<dbReference type="GO" id="GO:0008270">
    <property type="term" value="F:zinc ion binding"/>
    <property type="evidence" value="ECO:0007669"/>
    <property type="project" value="UniProtKB-KW"/>
</dbReference>
<evidence type="ECO:0000256" key="2">
    <source>
        <dbReference type="SAM" id="MobiDB-lite"/>
    </source>
</evidence>